<feature type="region of interest" description="Disordered" evidence="5">
    <location>
        <begin position="88"/>
        <end position="119"/>
    </location>
</feature>
<dbReference type="PANTHER" id="PTHR11461">
    <property type="entry name" value="SERINE PROTEASE INHIBITOR, SERPIN"/>
    <property type="match status" value="1"/>
</dbReference>
<feature type="signal peptide" evidence="6">
    <location>
        <begin position="1"/>
        <end position="20"/>
    </location>
</feature>
<dbReference type="InterPro" id="IPR000215">
    <property type="entry name" value="Serpin_fam"/>
</dbReference>
<organism evidence="8 9">
    <name type="scientific">Ceratitis capitata</name>
    <name type="common">Mediterranean fruit fly</name>
    <name type="synonym">Tephritis capitata</name>
    <dbReference type="NCBI Taxonomy" id="7213"/>
    <lineage>
        <taxon>Eukaryota</taxon>
        <taxon>Metazoa</taxon>
        <taxon>Ecdysozoa</taxon>
        <taxon>Arthropoda</taxon>
        <taxon>Hexapoda</taxon>
        <taxon>Insecta</taxon>
        <taxon>Pterygota</taxon>
        <taxon>Neoptera</taxon>
        <taxon>Endopterygota</taxon>
        <taxon>Diptera</taxon>
        <taxon>Brachycera</taxon>
        <taxon>Muscomorpha</taxon>
        <taxon>Tephritoidea</taxon>
        <taxon>Tephritidae</taxon>
        <taxon>Ceratitis</taxon>
        <taxon>Ceratitis</taxon>
    </lineage>
</organism>
<dbReference type="InterPro" id="IPR042185">
    <property type="entry name" value="Serpin_sf_2"/>
</dbReference>
<sequence>MLSKICLIYIPLCLLPGSNPAFALGSSKGATPPAASNANATDLMHLILAHMLSEADAAHNFVIAPQEILELYLQLHGTDKEIAAMHTAADAAEQQDGRPSDEVSASTSVSVSNDSSTKEFDEFFPTTRSTIVVSNTLYADVYNTQRFTRKLKNLQFVLLAEESAENTADGENDGETKTNKSAESSKSNEYDKNIDNNDAALGVTSKVHNNKSSKNNANNKINNRNNKRNELINAVRINSRWAHNFQKRDTHKRQFYMPQTHTHAYLNAMRKDDIFPYANLTELKASALELSLQRQELKILIILPHARDGLPQLLRRLSANVTLLDELCGMESDMVEQPTVAAAGSGVSQQRRHLDSTLVRVSLPQFQFTQRTNLDGVFKQLLNATANVDLHWPSAWQVTQETHFAVSEDGIGDLETSMVLFWNAFSSLRSKPLLFSVDHPFLFIVHNRRGIQLLGHLAQLHD</sequence>
<feature type="chain" id="PRO_5032995327" evidence="6">
    <location>
        <begin position="21"/>
        <end position="462"/>
    </location>
</feature>
<dbReference type="InterPro" id="IPR042178">
    <property type="entry name" value="Serpin_sf_1"/>
</dbReference>
<feature type="domain" description="Serpin" evidence="7">
    <location>
        <begin position="139"/>
        <end position="460"/>
    </location>
</feature>
<keyword evidence="6" id="KW-0732">Signal</keyword>
<dbReference type="PANTHER" id="PTHR11461:SF211">
    <property type="entry name" value="GH10112P-RELATED"/>
    <property type="match status" value="1"/>
</dbReference>
<accession>A0A811VL78</accession>
<dbReference type="Gene3D" id="2.30.39.10">
    <property type="entry name" value="Alpha-1-antitrypsin, domain 1"/>
    <property type="match status" value="1"/>
</dbReference>
<feature type="compositionally biased region" description="Low complexity" evidence="5">
    <location>
        <begin position="102"/>
        <end position="115"/>
    </location>
</feature>
<keyword evidence="2" id="KW-0646">Protease inhibitor</keyword>
<proteinExistence type="inferred from homology"/>
<dbReference type="AlphaFoldDB" id="A0A811VL78"/>
<dbReference type="Proteomes" id="UP000606786">
    <property type="component" value="Unassembled WGS sequence"/>
</dbReference>
<gene>
    <name evidence="8" type="ORF">CCAP1982_LOCUS22809</name>
</gene>
<dbReference type="EMBL" id="CAJHJT010000056">
    <property type="protein sequence ID" value="CAD7014842.1"/>
    <property type="molecule type" value="Genomic_DNA"/>
</dbReference>
<dbReference type="SMART" id="SM00093">
    <property type="entry name" value="SERPIN"/>
    <property type="match status" value="1"/>
</dbReference>
<evidence type="ECO:0000313" key="9">
    <source>
        <dbReference type="Proteomes" id="UP000606786"/>
    </source>
</evidence>
<dbReference type="InterPro" id="IPR023795">
    <property type="entry name" value="Serpin_CS"/>
</dbReference>
<evidence type="ECO:0000256" key="6">
    <source>
        <dbReference type="SAM" id="SignalP"/>
    </source>
</evidence>
<evidence type="ECO:0000256" key="5">
    <source>
        <dbReference type="SAM" id="MobiDB-lite"/>
    </source>
</evidence>
<protein>
    <submittedName>
        <fullName evidence="8">(Mediterranean fruit fly) hypothetical protein</fullName>
    </submittedName>
</protein>
<keyword evidence="3" id="KW-0722">Serine protease inhibitor</keyword>
<dbReference type="InterPro" id="IPR036186">
    <property type="entry name" value="Serpin_sf"/>
</dbReference>
<evidence type="ECO:0000259" key="7">
    <source>
        <dbReference type="SMART" id="SM00093"/>
    </source>
</evidence>
<feature type="region of interest" description="Disordered" evidence="5">
    <location>
        <begin position="164"/>
        <end position="196"/>
    </location>
</feature>
<dbReference type="InterPro" id="IPR023796">
    <property type="entry name" value="Serpin_dom"/>
</dbReference>
<evidence type="ECO:0000256" key="3">
    <source>
        <dbReference type="ARBA" id="ARBA00022900"/>
    </source>
</evidence>
<comment type="caution">
    <text evidence="8">The sequence shown here is derived from an EMBL/GenBank/DDBJ whole genome shotgun (WGS) entry which is preliminary data.</text>
</comment>
<comment type="similarity">
    <text evidence="1 4">Belongs to the serpin family.</text>
</comment>
<dbReference type="PROSITE" id="PS00284">
    <property type="entry name" value="SERPIN"/>
    <property type="match status" value="1"/>
</dbReference>
<reference evidence="8" key="1">
    <citation type="submission" date="2020-11" db="EMBL/GenBank/DDBJ databases">
        <authorList>
            <person name="Whitehead M."/>
        </authorList>
    </citation>
    <scope>NUCLEOTIDE SEQUENCE</scope>
    <source>
        <strain evidence="8">EGII</strain>
    </source>
</reference>
<evidence type="ECO:0000313" key="8">
    <source>
        <dbReference type="EMBL" id="CAD7014842.1"/>
    </source>
</evidence>
<dbReference type="Pfam" id="PF00079">
    <property type="entry name" value="Serpin"/>
    <property type="match status" value="1"/>
</dbReference>
<evidence type="ECO:0000256" key="1">
    <source>
        <dbReference type="ARBA" id="ARBA00009500"/>
    </source>
</evidence>
<evidence type="ECO:0000256" key="2">
    <source>
        <dbReference type="ARBA" id="ARBA00022690"/>
    </source>
</evidence>
<feature type="compositionally biased region" description="Acidic residues" evidence="5">
    <location>
        <begin position="164"/>
        <end position="173"/>
    </location>
</feature>
<dbReference type="OrthoDB" id="671595at2759"/>
<dbReference type="Gene3D" id="3.30.497.10">
    <property type="entry name" value="Antithrombin, subunit I, domain 2"/>
    <property type="match status" value="1"/>
</dbReference>
<dbReference type="GO" id="GO:0005615">
    <property type="term" value="C:extracellular space"/>
    <property type="evidence" value="ECO:0007669"/>
    <property type="project" value="InterPro"/>
</dbReference>
<evidence type="ECO:0000256" key="4">
    <source>
        <dbReference type="RuleBase" id="RU000411"/>
    </source>
</evidence>
<keyword evidence="9" id="KW-1185">Reference proteome</keyword>
<dbReference type="SUPFAM" id="SSF56574">
    <property type="entry name" value="Serpins"/>
    <property type="match status" value="1"/>
</dbReference>
<dbReference type="GO" id="GO:0004867">
    <property type="term" value="F:serine-type endopeptidase inhibitor activity"/>
    <property type="evidence" value="ECO:0007669"/>
    <property type="project" value="UniProtKB-KW"/>
</dbReference>
<name>A0A811VL78_CERCA</name>
<feature type="compositionally biased region" description="Basic and acidic residues" evidence="5">
    <location>
        <begin position="186"/>
        <end position="195"/>
    </location>
</feature>